<keyword evidence="3" id="KW-1185">Reference proteome</keyword>
<evidence type="ECO:0000313" key="3">
    <source>
        <dbReference type="Proteomes" id="UP001293593"/>
    </source>
</evidence>
<proteinExistence type="predicted"/>
<name>A0AAE1N245_9FABA</name>
<feature type="compositionally biased region" description="Acidic residues" evidence="1">
    <location>
        <begin position="81"/>
        <end position="106"/>
    </location>
</feature>
<accession>A0AAE1N245</accession>
<dbReference type="EMBL" id="JAWXYG010000002">
    <property type="protein sequence ID" value="KAK4281713.1"/>
    <property type="molecule type" value="Genomic_DNA"/>
</dbReference>
<organism evidence="2 3">
    <name type="scientific">Acacia crassicarpa</name>
    <name type="common">northern wattle</name>
    <dbReference type="NCBI Taxonomy" id="499986"/>
    <lineage>
        <taxon>Eukaryota</taxon>
        <taxon>Viridiplantae</taxon>
        <taxon>Streptophyta</taxon>
        <taxon>Embryophyta</taxon>
        <taxon>Tracheophyta</taxon>
        <taxon>Spermatophyta</taxon>
        <taxon>Magnoliopsida</taxon>
        <taxon>eudicotyledons</taxon>
        <taxon>Gunneridae</taxon>
        <taxon>Pentapetalae</taxon>
        <taxon>rosids</taxon>
        <taxon>fabids</taxon>
        <taxon>Fabales</taxon>
        <taxon>Fabaceae</taxon>
        <taxon>Caesalpinioideae</taxon>
        <taxon>mimosoid clade</taxon>
        <taxon>Acacieae</taxon>
        <taxon>Acacia</taxon>
    </lineage>
</organism>
<evidence type="ECO:0000256" key="1">
    <source>
        <dbReference type="SAM" id="MobiDB-lite"/>
    </source>
</evidence>
<dbReference type="Proteomes" id="UP001293593">
    <property type="component" value="Unassembled WGS sequence"/>
</dbReference>
<sequence>MRHLLVLAERVPERDDVGVGKSLILVQRGGLNVVVVDAELFVRVTGGEVEEEVVAESIVGVVELGELGVGGVELEGARLDDEPEDENGEANDDNDGDEQLPEEVEEAATAASGPKRLVCHG</sequence>
<gene>
    <name evidence="2" type="ORF">QN277_013174</name>
</gene>
<feature type="region of interest" description="Disordered" evidence="1">
    <location>
        <begin position="76"/>
        <end position="121"/>
    </location>
</feature>
<dbReference type="AlphaFoldDB" id="A0AAE1N245"/>
<comment type="caution">
    <text evidence="2">The sequence shown here is derived from an EMBL/GenBank/DDBJ whole genome shotgun (WGS) entry which is preliminary data.</text>
</comment>
<reference evidence="2" key="1">
    <citation type="submission" date="2023-10" db="EMBL/GenBank/DDBJ databases">
        <title>Chromosome-level genome of the transformable northern wattle, Acacia crassicarpa.</title>
        <authorList>
            <person name="Massaro I."/>
            <person name="Sinha N.R."/>
            <person name="Poethig S."/>
            <person name="Leichty A.R."/>
        </authorList>
    </citation>
    <scope>NUCLEOTIDE SEQUENCE</scope>
    <source>
        <strain evidence="2">Acra3RX</strain>
        <tissue evidence="2">Leaf</tissue>
    </source>
</reference>
<protein>
    <submittedName>
        <fullName evidence="2">Uncharacterized protein</fullName>
    </submittedName>
</protein>
<evidence type="ECO:0000313" key="2">
    <source>
        <dbReference type="EMBL" id="KAK4281713.1"/>
    </source>
</evidence>